<feature type="active site" description="Proton donor/acceptor" evidence="9">
    <location>
        <position position="480"/>
    </location>
</feature>
<dbReference type="CDD" id="cd06133">
    <property type="entry name" value="ERI-1_3'hExo_like"/>
    <property type="match status" value="1"/>
</dbReference>
<dbReference type="AlphaFoldDB" id="A0A5E4NG85"/>
<dbReference type="GO" id="GO:0006084">
    <property type="term" value="P:acetyl-CoA metabolic process"/>
    <property type="evidence" value="ECO:0007669"/>
    <property type="project" value="InterPro"/>
</dbReference>
<keyword evidence="11" id="KW-1207">Sterol metabolism</keyword>
<dbReference type="PANTHER" id="PTHR43323:SF2">
    <property type="entry name" value="HYDROXYMETHYLGLUTARYL-COA SYNTHASE"/>
    <property type="match status" value="1"/>
</dbReference>
<gene>
    <name evidence="13" type="ORF">CINCED_3A009741</name>
</gene>
<evidence type="ECO:0000256" key="5">
    <source>
        <dbReference type="ARBA" id="ARBA00022955"/>
    </source>
</evidence>
<feature type="domain" description="Exonuclease" evidence="12">
    <location>
        <begin position="52"/>
        <end position="234"/>
    </location>
</feature>
<keyword evidence="4 11" id="KW-0808">Transferase</keyword>
<dbReference type="Pfam" id="PF08540">
    <property type="entry name" value="HMG_CoA_synt_C"/>
    <property type="match status" value="1"/>
</dbReference>
<evidence type="ECO:0000256" key="1">
    <source>
        <dbReference type="ARBA" id="ARBA00005218"/>
    </source>
</evidence>
<reference evidence="13 14" key="1">
    <citation type="submission" date="2019-08" db="EMBL/GenBank/DDBJ databases">
        <authorList>
            <person name="Alioto T."/>
            <person name="Alioto T."/>
            <person name="Gomez Garrido J."/>
        </authorList>
    </citation>
    <scope>NUCLEOTIDE SEQUENCE [LARGE SCALE GENOMIC DNA]</scope>
</reference>
<dbReference type="InterPro" id="IPR013520">
    <property type="entry name" value="Ribonucl_H"/>
</dbReference>
<dbReference type="NCBIfam" id="TIGR01833">
    <property type="entry name" value="HMG-CoA-S_euk"/>
    <property type="match status" value="1"/>
</dbReference>
<dbReference type="PANTHER" id="PTHR43323">
    <property type="entry name" value="3-HYDROXY-3-METHYLGLUTARYL COENZYME A SYNTHASE"/>
    <property type="match status" value="1"/>
</dbReference>
<accession>A0A5E4NG85</accession>
<dbReference type="InterPro" id="IPR000590">
    <property type="entry name" value="HMG_CoA_synt_AS"/>
</dbReference>
<dbReference type="FunFam" id="3.40.47.10:FF:000008">
    <property type="entry name" value="3-hydroxy-3-methylglutaryl coenzyme A synthase"/>
    <property type="match status" value="1"/>
</dbReference>
<evidence type="ECO:0000256" key="10">
    <source>
        <dbReference type="PIRSR" id="PIRSR610122-2"/>
    </source>
</evidence>
<feature type="binding site" evidence="10">
    <location>
        <position position="441"/>
    </location>
    <ligand>
        <name>CoA</name>
        <dbReference type="ChEBI" id="CHEBI:57287"/>
    </ligand>
</feature>
<evidence type="ECO:0000256" key="2">
    <source>
        <dbReference type="ARBA" id="ARBA00007061"/>
    </source>
</evidence>
<feature type="binding site" evidence="10">
    <location>
        <position position="485"/>
    </location>
    <ligand>
        <name>CoA</name>
        <dbReference type="ChEBI" id="CHEBI:57287"/>
    </ligand>
</feature>
<keyword evidence="6 11" id="KW-0756">Sterol biosynthesis</keyword>
<keyword evidence="5 11" id="KW-0752">Steroid biosynthesis</keyword>
<dbReference type="GO" id="GO:0016126">
    <property type="term" value="P:sterol biosynthetic process"/>
    <property type="evidence" value="ECO:0007669"/>
    <property type="project" value="UniProtKB-KW"/>
</dbReference>
<evidence type="ECO:0000256" key="9">
    <source>
        <dbReference type="PIRSR" id="PIRSR610122-1"/>
    </source>
</evidence>
<evidence type="ECO:0000256" key="6">
    <source>
        <dbReference type="ARBA" id="ARBA00023011"/>
    </source>
</evidence>
<evidence type="ECO:0000313" key="14">
    <source>
        <dbReference type="Proteomes" id="UP000325440"/>
    </source>
</evidence>
<dbReference type="EC" id="2.3.3.10" evidence="3 11"/>
<sequence>MIFPRNILFRSHIFHKYIFSSHKTIFIRSIDKPNKGSKTKTECLLQQQPYTKFFILDFEATCDNGPHLLKPQEIIEFPCIFVELNKLNGFFEVKSCFHSYVRPMIHTELSEYCTQLTGITQDMINGSKLFDEVFHDFCHFYKHHTINNENKSIIVTSGNWDLGNIFSEQCKLFPETIQVPDFMCSWINIKKLFGLTTGQYPYGIKNMLQSTNLKQIGNIHNGLENLKMDFDLGKWPDNVGILAIELVIPSRYVEQDDLEKHDRVPKGKYTIGLGQERMAICSDREDVVSLCLTAVSSLMIRTQTSYSDIGRLEVGTETLVDKSKSIKSMLMRLFNENCNVEGVDSINACYGGTAALFNSIAWLESSAWDGRFAIVVAGDVAVYNRGTARPTGGAGAVAMLLGPNAPLTLDRGLRASHMDNTYDFYKGDMHTHYPIVDGKLSLRCYFKSLYNCYSLYRQKFLQKFSGPKSTLEYFDAIIFHSPYGKLVRKAFTWLLLNDIQLDSKPYENSDLLKYLNVDIGVELLSNIKVIKDTEQLFKKHTASTQYIPKNVGNMYTASIFSGLISYLLSKPTSEMAGKRIAMFSFGSGMCSSFYSFTVHPGAKLDILVHNLFQHVPAMLENRLCLTGVEFETMMENHELIYNQAPFQPTSNIDNLFNGSWYLTHIDTTFKRYYSQKK</sequence>
<dbReference type="InterPro" id="IPR047201">
    <property type="entry name" value="ERI-1_3'hExo-like"/>
</dbReference>
<dbReference type="Proteomes" id="UP000325440">
    <property type="component" value="Unassembled WGS sequence"/>
</dbReference>
<dbReference type="InterPro" id="IPR010122">
    <property type="entry name" value="HMG_CoA_synthase_euk"/>
</dbReference>
<dbReference type="OrthoDB" id="1269963at2759"/>
<evidence type="ECO:0000256" key="11">
    <source>
        <dbReference type="RuleBase" id="RU364071"/>
    </source>
</evidence>
<dbReference type="EMBL" id="CABPRJ010001979">
    <property type="protein sequence ID" value="VVC42696.1"/>
    <property type="molecule type" value="Genomic_DNA"/>
</dbReference>
<organism evidence="13 14">
    <name type="scientific">Cinara cedri</name>
    <dbReference type="NCBI Taxonomy" id="506608"/>
    <lineage>
        <taxon>Eukaryota</taxon>
        <taxon>Metazoa</taxon>
        <taxon>Ecdysozoa</taxon>
        <taxon>Arthropoda</taxon>
        <taxon>Hexapoda</taxon>
        <taxon>Insecta</taxon>
        <taxon>Pterygota</taxon>
        <taxon>Neoptera</taxon>
        <taxon>Paraneoptera</taxon>
        <taxon>Hemiptera</taxon>
        <taxon>Sternorrhyncha</taxon>
        <taxon>Aphidomorpha</taxon>
        <taxon>Aphidoidea</taxon>
        <taxon>Aphididae</taxon>
        <taxon>Lachninae</taxon>
        <taxon>Cinara</taxon>
    </lineage>
</organism>
<evidence type="ECO:0000256" key="8">
    <source>
        <dbReference type="ARBA" id="ARBA00056639"/>
    </source>
</evidence>
<dbReference type="InterPro" id="IPR036397">
    <property type="entry name" value="RNaseH_sf"/>
</dbReference>
<dbReference type="SUPFAM" id="SSF53098">
    <property type="entry name" value="Ribonuclease H-like"/>
    <property type="match status" value="1"/>
</dbReference>
<dbReference type="Gene3D" id="3.40.47.10">
    <property type="match status" value="1"/>
</dbReference>
<feature type="active site" description="Acyl-thioester intermediate" evidence="9">
    <location>
        <position position="349"/>
    </location>
</feature>
<comment type="function">
    <text evidence="8">This enzyme condenses acetyl-CoA with acetoacetyl-CoA to form HMG-CoA, which is the substrate for HMG-CoA reductase.</text>
</comment>
<name>A0A5E4NG85_9HEMI</name>
<evidence type="ECO:0000256" key="4">
    <source>
        <dbReference type="ARBA" id="ARBA00022679"/>
    </source>
</evidence>
<dbReference type="InterPro" id="IPR013746">
    <property type="entry name" value="HMG_CoA_synt_C_dom"/>
</dbReference>
<evidence type="ECO:0000256" key="7">
    <source>
        <dbReference type="ARBA" id="ARBA00049887"/>
    </source>
</evidence>
<comment type="pathway">
    <text evidence="1 11">Metabolic intermediate biosynthesis; (R)-mevalonate biosynthesis; (R)-mevalonate from acetyl-CoA: step 2/3.</text>
</comment>
<keyword evidence="11" id="KW-0443">Lipid metabolism</keyword>
<evidence type="ECO:0000259" key="12">
    <source>
        <dbReference type="SMART" id="SM00479"/>
    </source>
</evidence>
<feature type="binding site" evidence="10">
    <location>
        <position position="489"/>
    </location>
    <ligand>
        <name>CoA</name>
        <dbReference type="ChEBI" id="CHEBI:57287"/>
    </ligand>
</feature>
<dbReference type="SMART" id="SM00479">
    <property type="entry name" value="EXOIII"/>
    <property type="match status" value="1"/>
</dbReference>
<comment type="function">
    <text evidence="11">Catalyzes the condensation of acetyl-CoA with acetoacetyl-CoA to form HMG-CoA.</text>
</comment>
<comment type="similarity">
    <text evidence="2 11">Belongs to the thiolase-like superfamily. HMG-CoA synthase family.</text>
</comment>
<dbReference type="Pfam" id="PF01154">
    <property type="entry name" value="HMG_CoA_synt_N"/>
    <property type="match status" value="1"/>
</dbReference>
<protein>
    <recommendedName>
        <fullName evidence="3 11">Hydroxymethylglutaryl-CoA synthase</fullName>
        <shortName evidence="11">HMG-CoA synthase</shortName>
        <ecNumber evidence="3 11">2.3.3.10</ecNumber>
    </recommendedName>
    <alternativeName>
        <fullName evidence="11">3-hydroxy-3-methylglutaryl coenzyme A synthase</fullName>
    </alternativeName>
</protein>
<evidence type="ECO:0000313" key="13">
    <source>
        <dbReference type="EMBL" id="VVC42696.1"/>
    </source>
</evidence>
<dbReference type="UniPathway" id="UPA00058">
    <property type="reaction ID" value="UER00102"/>
</dbReference>
<comment type="catalytic activity">
    <reaction evidence="7">
        <text>acetoacetyl-CoA + acetyl-CoA + H2O = (3S)-3-hydroxy-3-methylglutaryl-CoA + CoA + H(+)</text>
        <dbReference type="Rhea" id="RHEA:10188"/>
        <dbReference type="ChEBI" id="CHEBI:15377"/>
        <dbReference type="ChEBI" id="CHEBI:15378"/>
        <dbReference type="ChEBI" id="CHEBI:43074"/>
        <dbReference type="ChEBI" id="CHEBI:57286"/>
        <dbReference type="ChEBI" id="CHEBI:57287"/>
        <dbReference type="ChEBI" id="CHEBI:57288"/>
        <dbReference type="EC" id="2.3.3.10"/>
    </reaction>
    <physiologicalReaction direction="left-to-right" evidence="7">
        <dbReference type="Rhea" id="RHEA:10189"/>
    </physiologicalReaction>
</comment>
<keyword evidence="11" id="KW-0444">Lipid biosynthesis</keyword>
<dbReference type="SUPFAM" id="SSF53901">
    <property type="entry name" value="Thiolase-like"/>
    <property type="match status" value="2"/>
</dbReference>
<dbReference type="CDD" id="cd00827">
    <property type="entry name" value="init_cond_enzymes"/>
    <property type="match status" value="1"/>
</dbReference>
<dbReference type="Gene3D" id="3.30.420.10">
    <property type="entry name" value="Ribonuclease H-like superfamily/Ribonuclease H"/>
    <property type="match status" value="1"/>
</dbReference>
<dbReference type="GO" id="GO:0010142">
    <property type="term" value="P:farnesyl diphosphate biosynthetic process, mevalonate pathway"/>
    <property type="evidence" value="ECO:0007669"/>
    <property type="project" value="InterPro"/>
</dbReference>
<dbReference type="InterPro" id="IPR013528">
    <property type="entry name" value="HMG_CoA_synth_N"/>
</dbReference>
<feature type="active site" description="Proton donor/acceptor" evidence="9">
    <location>
        <position position="317"/>
    </location>
</feature>
<evidence type="ECO:0000256" key="3">
    <source>
        <dbReference type="ARBA" id="ARBA00012978"/>
    </source>
</evidence>
<keyword evidence="11" id="KW-0753">Steroid metabolism</keyword>
<dbReference type="GO" id="GO:0004421">
    <property type="term" value="F:hydroxymethylglutaryl-CoA synthase activity"/>
    <property type="evidence" value="ECO:0007669"/>
    <property type="project" value="UniProtKB-EC"/>
</dbReference>
<dbReference type="InterPro" id="IPR016039">
    <property type="entry name" value="Thiolase-like"/>
</dbReference>
<proteinExistence type="inferred from homology"/>
<dbReference type="PROSITE" id="PS01226">
    <property type="entry name" value="HMG_COA_SYNTHASE"/>
    <property type="match status" value="1"/>
</dbReference>
<dbReference type="GO" id="GO:0003676">
    <property type="term" value="F:nucleic acid binding"/>
    <property type="evidence" value="ECO:0007669"/>
    <property type="project" value="InterPro"/>
</dbReference>
<keyword evidence="14" id="KW-1185">Reference proteome</keyword>
<dbReference type="GO" id="GO:0000175">
    <property type="term" value="F:3'-5'-RNA exonuclease activity"/>
    <property type="evidence" value="ECO:0007669"/>
    <property type="project" value="InterPro"/>
</dbReference>
<dbReference type="InterPro" id="IPR012337">
    <property type="entry name" value="RNaseH-like_sf"/>
</dbReference>
<dbReference type="Pfam" id="PF00929">
    <property type="entry name" value="RNase_T"/>
    <property type="match status" value="1"/>
</dbReference>